<evidence type="ECO:0000313" key="2">
    <source>
        <dbReference type="Proteomes" id="UP000237105"/>
    </source>
</evidence>
<dbReference type="EMBL" id="JXTB01000085">
    <property type="protein sequence ID" value="PON65712.1"/>
    <property type="molecule type" value="Genomic_DNA"/>
</dbReference>
<keyword evidence="2" id="KW-1185">Reference proteome</keyword>
<accession>A0A2P5CXD6</accession>
<reference evidence="2" key="1">
    <citation type="submission" date="2016-06" db="EMBL/GenBank/DDBJ databases">
        <title>Parallel loss of symbiosis genes in relatives of nitrogen-fixing non-legume Parasponia.</title>
        <authorList>
            <person name="Van Velzen R."/>
            <person name="Holmer R."/>
            <person name="Bu F."/>
            <person name="Rutten L."/>
            <person name="Van Zeijl A."/>
            <person name="Liu W."/>
            <person name="Santuari L."/>
            <person name="Cao Q."/>
            <person name="Sharma T."/>
            <person name="Shen D."/>
            <person name="Roswanjaya Y."/>
            <person name="Wardhani T."/>
            <person name="Kalhor M.S."/>
            <person name="Jansen J."/>
            <person name="Van den Hoogen J."/>
            <person name="Gungor B."/>
            <person name="Hartog M."/>
            <person name="Hontelez J."/>
            <person name="Verver J."/>
            <person name="Yang W.-C."/>
            <person name="Schijlen E."/>
            <person name="Repin R."/>
            <person name="Schilthuizen M."/>
            <person name="Schranz E."/>
            <person name="Heidstra R."/>
            <person name="Miyata K."/>
            <person name="Fedorova E."/>
            <person name="Kohlen W."/>
            <person name="Bisseling T."/>
            <person name="Smit S."/>
            <person name="Geurts R."/>
        </authorList>
    </citation>
    <scope>NUCLEOTIDE SEQUENCE [LARGE SCALE GENOMIC DNA]</scope>
    <source>
        <strain evidence="2">cv. WU1-14</strain>
    </source>
</reference>
<name>A0A2P5CXD6_PARAD</name>
<comment type="caution">
    <text evidence="1">The sequence shown here is derived from an EMBL/GenBank/DDBJ whole genome shotgun (WGS) entry which is preliminary data.</text>
</comment>
<proteinExistence type="predicted"/>
<dbReference type="AlphaFoldDB" id="A0A2P5CXD6"/>
<dbReference type="OrthoDB" id="10357973at2759"/>
<organism evidence="1 2">
    <name type="scientific">Parasponia andersonii</name>
    <name type="common">Sponia andersonii</name>
    <dbReference type="NCBI Taxonomy" id="3476"/>
    <lineage>
        <taxon>Eukaryota</taxon>
        <taxon>Viridiplantae</taxon>
        <taxon>Streptophyta</taxon>
        <taxon>Embryophyta</taxon>
        <taxon>Tracheophyta</taxon>
        <taxon>Spermatophyta</taxon>
        <taxon>Magnoliopsida</taxon>
        <taxon>eudicotyledons</taxon>
        <taxon>Gunneridae</taxon>
        <taxon>Pentapetalae</taxon>
        <taxon>rosids</taxon>
        <taxon>fabids</taxon>
        <taxon>Rosales</taxon>
        <taxon>Cannabaceae</taxon>
        <taxon>Parasponia</taxon>
    </lineage>
</organism>
<sequence>MEVPAEWLFEYRFTDQSVAGTTGTNVTCWIPPSSRLLKLNVNATSANADFIGVSAVIRDSFGHVREFLAQCLSS</sequence>
<dbReference type="Proteomes" id="UP000237105">
    <property type="component" value="Unassembled WGS sequence"/>
</dbReference>
<protein>
    <submittedName>
        <fullName evidence="1">Uncharacterized protein</fullName>
    </submittedName>
</protein>
<gene>
    <name evidence="1" type="ORF">PanWU01x14_114550</name>
</gene>
<evidence type="ECO:0000313" key="1">
    <source>
        <dbReference type="EMBL" id="PON65712.1"/>
    </source>
</evidence>